<dbReference type="InterPro" id="IPR023801">
    <property type="entry name" value="His_deacetylse_dom"/>
</dbReference>
<gene>
    <name evidence="5" type="ORF">ZEAMMB73_Zm00001d015013</name>
</gene>
<dbReference type="SMR" id="A0A1D6GYQ6"/>
<accession>A0A1D6GYQ6</accession>
<name>A0A1D6GYQ6_MAIZE</name>
<dbReference type="GO" id="GO:0008270">
    <property type="term" value="F:zinc ion binding"/>
    <property type="evidence" value="ECO:0007669"/>
    <property type="project" value="InterPro"/>
</dbReference>
<organism evidence="5">
    <name type="scientific">Zea mays</name>
    <name type="common">Maize</name>
    <dbReference type="NCBI Taxonomy" id="4577"/>
    <lineage>
        <taxon>Eukaryota</taxon>
        <taxon>Viridiplantae</taxon>
        <taxon>Streptophyta</taxon>
        <taxon>Embryophyta</taxon>
        <taxon>Tracheophyta</taxon>
        <taxon>Spermatophyta</taxon>
        <taxon>Magnoliopsida</taxon>
        <taxon>Liliopsida</taxon>
        <taxon>Poales</taxon>
        <taxon>Poaceae</taxon>
        <taxon>PACMAD clade</taxon>
        <taxon>Panicoideae</taxon>
        <taxon>Andropogonodae</taxon>
        <taxon>Andropogoneae</taxon>
        <taxon>Tripsacinae</taxon>
        <taxon>Zea</taxon>
    </lineage>
</organism>
<dbReference type="eggNOG" id="KOG1343">
    <property type="taxonomic scope" value="Eukaryota"/>
</dbReference>
<evidence type="ECO:0000259" key="3">
    <source>
        <dbReference type="Pfam" id="PF20511"/>
    </source>
</evidence>
<dbReference type="eggNOG" id="KOG2757">
    <property type="taxonomic scope" value="Eukaryota"/>
</dbReference>
<dbReference type="Pfam" id="PF20512">
    <property type="entry name" value="PMI_typeI_hel"/>
    <property type="match status" value="1"/>
</dbReference>
<keyword evidence="5" id="KW-0413">Isomerase</keyword>
<dbReference type="InterPro" id="IPR016305">
    <property type="entry name" value="Mannose-6-P_Isomerase"/>
</dbReference>
<dbReference type="Gene3D" id="3.40.800.20">
    <property type="entry name" value="Histone deacetylase domain"/>
    <property type="match status" value="1"/>
</dbReference>
<sequence length="295" mass="32587">MAGAGDSARASRARGDCGWSGRLGSTARDRNQRSPKLAEVLHALRPSTYKDNNHKLRTTIAITVFPTLCIFASIKELKDVLRTCTKIEGLAGHEDTGKVMNMKEDDGISEVKFSLQSAVAKPMTTSKDMVSEAIAKLISRLNTKSKIRTLTDKEQLVLSLERQYQDDAGVIAANDMLKSKGHAILNQAMGLVNQESSKSIVLAVDYVLEVAEKVVARELTSAFALIRPTGHHAEYDEPMEFCLFNTVAVAANYLLNERPDLVHRFDYGSFYPTEVDDSHCFIREEASKGYNINVS</sequence>
<dbReference type="AlphaFoldDB" id="A0A1D6GYQ6"/>
<dbReference type="GO" id="GO:0004476">
    <property type="term" value="F:mannose-6-phosphate isomerase activity"/>
    <property type="evidence" value="ECO:0007669"/>
    <property type="project" value="InterPro"/>
</dbReference>
<dbReference type="InterPro" id="IPR037138">
    <property type="entry name" value="His_deacetylse_dom_sf"/>
</dbReference>
<dbReference type="InParanoid" id="A0A1D6GYQ6"/>
<evidence type="ECO:0000259" key="2">
    <source>
        <dbReference type="Pfam" id="PF00850"/>
    </source>
</evidence>
<dbReference type="InterPro" id="IPR046458">
    <property type="entry name" value="PMI_typeI_hel"/>
</dbReference>
<dbReference type="InterPro" id="IPR046457">
    <property type="entry name" value="PMI_typeI_cat"/>
</dbReference>
<feature type="domain" description="Phosphomannose isomerase type I catalytic" evidence="3">
    <location>
        <begin position="36"/>
        <end position="71"/>
    </location>
</feature>
<evidence type="ECO:0000259" key="4">
    <source>
        <dbReference type="Pfam" id="PF20512"/>
    </source>
</evidence>
<dbReference type="Pfam" id="PF00850">
    <property type="entry name" value="Hist_deacetyl"/>
    <property type="match status" value="1"/>
</dbReference>
<dbReference type="InterPro" id="IPR023696">
    <property type="entry name" value="Ureohydrolase_dom_sf"/>
</dbReference>
<dbReference type="InterPro" id="IPR011051">
    <property type="entry name" value="RmlC_Cupin_sf"/>
</dbReference>
<dbReference type="GO" id="GO:0009298">
    <property type="term" value="P:GDP-mannose biosynthetic process"/>
    <property type="evidence" value="ECO:0007669"/>
    <property type="project" value="UniProtKB-UniPathway"/>
</dbReference>
<evidence type="ECO:0000256" key="1">
    <source>
        <dbReference type="SAM" id="MobiDB-lite"/>
    </source>
</evidence>
<feature type="compositionally biased region" description="Low complexity" evidence="1">
    <location>
        <begin position="1"/>
        <end position="10"/>
    </location>
</feature>
<protein>
    <submittedName>
        <fullName evidence="5">Mannose-6-phosphate isomerase 1</fullName>
    </submittedName>
</protein>
<feature type="domain" description="Phosphomannose isomerase type I helical insertion" evidence="4">
    <location>
        <begin position="108"/>
        <end position="172"/>
    </location>
</feature>
<evidence type="ECO:0000313" key="5">
    <source>
        <dbReference type="EMBL" id="AQK67890.1"/>
    </source>
</evidence>
<feature type="domain" description="Histone deacetylase" evidence="2">
    <location>
        <begin position="187"/>
        <end position="256"/>
    </location>
</feature>
<reference evidence="5" key="1">
    <citation type="submission" date="2015-12" db="EMBL/GenBank/DDBJ databases">
        <title>Update maize B73 reference genome by single molecule sequencing technologies.</title>
        <authorList>
            <consortium name="Maize Genome Sequencing Project"/>
            <person name="Ware D."/>
        </authorList>
    </citation>
    <scope>NUCLEOTIDE SEQUENCE</scope>
    <source>
        <tissue evidence="5">Seedling</tissue>
    </source>
</reference>
<dbReference type="UniPathway" id="UPA00126">
    <property type="reaction ID" value="UER00423"/>
</dbReference>
<proteinExistence type="predicted"/>
<dbReference type="Pfam" id="PF20511">
    <property type="entry name" value="PMI_typeI_cat"/>
    <property type="match status" value="1"/>
</dbReference>
<dbReference type="EMBL" id="CM000781">
    <property type="protein sequence ID" value="AQK67890.1"/>
    <property type="molecule type" value="Genomic_DNA"/>
</dbReference>
<dbReference type="PaxDb" id="4577-GRMZM2G456917_P01"/>
<dbReference type="PANTHER" id="PTHR10309">
    <property type="entry name" value="MANNOSE-6-PHOSPHATE ISOMERASE"/>
    <property type="match status" value="1"/>
</dbReference>
<dbReference type="SUPFAM" id="SSF51182">
    <property type="entry name" value="RmlC-like cupins"/>
    <property type="match status" value="1"/>
</dbReference>
<feature type="region of interest" description="Disordered" evidence="1">
    <location>
        <begin position="1"/>
        <end position="35"/>
    </location>
</feature>
<dbReference type="STRING" id="4577.A0A1D6GYQ6"/>
<dbReference type="PANTHER" id="PTHR10309:SF0">
    <property type="entry name" value="MANNOSE-6-PHOSPHATE ISOMERASE"/>
    <property type="match status" value="1"/>
</dbReference>
<dbReference type="SUPFAM" id="SSF52768">
    <property type="entry name" value="Arginase/deacetylase"/>
    <property type="match status" value="1"/>
</dbReference>